<reference evidence="2 3" key="1">
    <citation type="journal article" date="2013" name="Fungal Biol.">
        <title>Analysis of microsatellite markers in the genome of the plant pathogen Ceratocystis fimbriata.</title>
        <authorList>
            <person name="Simpson M.C."/>
            <person name="Wilken P.M."/>
            <person name="Coetzee M.P."/>
            <person name="Wingfield M.J."/>
            <person name="Wingfield B.D."/>
        </authorList>
    </citation>
    <scope>NUCLEOTIDE SEQUENCE [LARGE SCALE GENOMIC DNA]</scope>
    <source>
        <strain evidence="2 3">CBS 114723</strain>
    </source>
</reference>
<proteinExistence type="predicted"/>
<comment type="caution">
    <text evidence="2">The sequence shown here is derived from an EMBL/GenBank/DDBJ whole genome shotgun (WGS) entry which is preliminary data.</text>
</comment>
<accession>A0A2C5WUM2</accession>
<organism evidence="2 3">
    <name type="scientific">Ceratocystis fimbriata CBS 114723</name>
    <dbReference type="NCBI Taxonomy" id="1035309"/>
    <lineage>
        <taxon>Eukaryota</taxon>
        <taxon>Fungi</taxon>
        <taxon>Dikarya</taxon>
        <taxon>Ascomycota</taxon>
        <taxon>Pezizomycotina</taxon>
        <taxon>Sordariomycetes</taxon>
        <taxon>Hypocreomycetidae</taxon>
        <taxon>Microascales</taxon>
        <taxon>Ceratocystidaceae</taxon>
        <taxon>Ceratocystis</taxon>
    </lineage>
</organism>
<protein>
    <submittedName>
        <fullName evidence="2">Uncharacterized protein</fullName>
    </submittedName>
</protein>
<evidence type="ECO:0000313" key="3">
    <source>
        <dbReference type="Proteomes" id="UP000222788"/>
    </source>
</evidence>
<name>A0A2C5WUM2_9PEZI</name>
<gene>
    <name evidence="2" type="ORF">CFIMG_005787RAa</name>
</gene>
<reference evidence="2 3" key="2">
    <citation type="journal article" date="2013" name="IMA Fungus">
        <title>IMA Genome-F 1: Ceratocystis fimbriata: Draft nuclear genome sequence for the plant pathogen, Ceratocystis fimbriata.</title>
        <authorList>
            <person name="Wilken P.M."/>
            <person name="Steenkamp E.T."/>
            <person name="Wingfield M.J."/>
            <person name="de Beer Z.W."/>
            <person name="Wingfield B.D."/>
        </authorList>
    </citation>
    <scope>NUCLEOTIDE SEQUENCE [LARGE SCALE GENOMIC DNA]</scope>
    <source>
        <strain evidence="2 3">CBS 114723</strain>
    </source>
</reference>
<dbReference type="EMBL" id="APWK03000173">
    <property type="protein sequence ID" value="PHH49717.1"/>
    <property type="molecule type" value="Genomic_DNA"/>
</dbReference>
<keyword evidence="3" id="KW-1185">Reference proteome</keyword>
<sequence>MGMRSRDGHDVDDIYARTEEQFHNTTQTQRSLILATHKTSPIQAPMEKEIKKKTSLSRKKQQSQVQNHIHNPKTR</sequence>
<evidence type="ECO:0000256" key="1">
    <source>
        <dbReference type="SAM" id="MobiDB-lite"/>
    </source>
</evidence>
<dbReference type="AlphaFoldDB" id="A0A2C5WUM2"/>
<dbReference type="Proteomes" id="UP000222788">
    <property type="component" value="Unassembled WGS sequence"/>
</dbReference>
<feature type="region of interest" description="Disordered" evidence="1">
    <location>
        <begin position="37"/>
        <end position="75"/>
    </location>
</feature>
<evidence type="ECO:0000313" key="2">
    <source>
        <dbReference type="EMBL" id="PHH49717.1"/>
    </source>
</evidence>